<keyword evidence="2" id="KW-1185">Reference proteome</keyword>
<dbReference type="Proteomes" id="UP001234178">
    <property type="component" value="Unassembled WGS sequence"/>
</dbReference>
<reference evidence="1 2" key="1">
    <citation type="journal article" date="2023" name="Nucleic Acids Res.">
        <title>The hologenome of Daphnia magna reveals possible DNA methylation and microbiome-mediated evolution of the host genome.</title>
        <authorList>
            <person name="Chaturvedi A."/>
            <person name="Li X."/>
            <person name="Dhandapani V."/>
            <person name="Marshall H."/>
            <person name="Kissane S."/>
            <person name="Cuenca-Cambronero M."/>
            <person name="Asole G."/>
            <person name="Calvet F."/>
            <person name="Ruiz-Romero M."/>
            <person name="Marangio P."/>
            <person name="Guigo R."/>
            <person name="Rago D."/>
            <person name="Mirbahai L."/>
            <person name="Eastwood N."/>
            <person name="Colbourne J.K."/>
            <person name="Zhou J."/>
            <person name="Mallon E."/>
            <person name="Orsini L."/>
        </authorList>
    </citation>
    <scope>NUCLEOTIDE SEQUENCE [LARGE SCALE GENOMIC DNA]</scope>
    <source>
        <strain evidence="1">LRV0_1</strain>
    </source>
</reference>
<proteinExistence type="predicted"/>
<accession>A0ABR0A588</accession>
<protein>
    <submittedName>
        <fullName evidence="1">Uncharacterized protein</fullName>
    </submittedName>
</protein>
<name>A0ABR0A588_9CRUS</name>
<sequence>MYLNPVNQEFRPRGSEYGNVEVGKKDTSSNLEKLNYLYSCSNILSKGCCCIHNCWEKKGCIRTPLISKRKLLESSSHFAMLDFNGCIRTPLISKRKLLESSSHFAMLDFMDLIVIVQNMLLVGHMPHITLSGNVSVLRKMSSLVMKGVLIPSHLYCVTSARSDCSRWKKLAVSVAGNEIS</sequence>
<organism evidence="1 2">
    <name type="scientific">Daphnia magna</name>
    <dbReference type="NCBI Taxonomy" id="35525"/>
    <lineage>
        <taxon>Eukaryota</taxon>
        <taxon>Metazoa</taxon>
        <taxon>Ecdysozoa</taxon>
        <taxon>Arthropoda</taxon>
        <taxon>Crustacea</taxon>
        <taxon>Branchiopoda</taxon>
        <taxon>Diplostraca</taxon>
        <taxon>Cladocera</taxon>
        <taxon>Anomopoda</taxon>
        <taxon>Daphniidae</taxon>
        <taxon>Daphnia</taxon>
    </lineage>
</organism>
<evidence type="ECO:0000313" key="1">
    <source>
        <dbReference type="EMBL" id="KAK4020140.1"/>
    </source>
</evidence>
<evidence type="ECO:0000313" key="2">
    <source>
        <dbReference type="Proteomes" id="UP001234178"/>
    </source>
</evidence>
<gene>
    <name evidence="1" type="ORF">OUZ56_002135</name>
</gene>
<comment type="caution">
    <text evidence="1">The sequence shown here is derived from an EMBL/GenBank/DDBJ whole genome shotgun (WGS) entry which is preliminary data.</text>
</comment>
<dbReference type="EMBL" id="JAOYFB010000036">
    <property type="protein sequence ID" value="KAK4020140.1"/>
    <property type="molecule type" value="Genomic_DNA"/>
</dbReference>